<reference evidence="3" key="2">
    <citation type="submission" date="2021-01" db="UniProtKB">
        <authorList>
            <consortium name="EnsemblMetazoa"/>
        </authorList>
    </citation>
    <scope>IDENTIFICATION</scope>
</reference>
<sequence length="681" mass="76345">MMCGVTGFWPIIFFVLCARLCDFYCALRLSLCTMATSESFDASETDNSEAGESAFCSIHVIDTQSKIIPFSDKSYQKCKECAAKWVIVEESLESEVAEKLQEHVHESEGVGQVGLQSSTTSREHHTRLRGYHAECYRHFCNVTTISRALTRLQKKRDAEKTSTEDPEEVSASEDAPAPKRLLRSRVSHENQPSTSHDFDKPHVLPVHCIICKGAKYIREQSSGKRKVEKLILCERKDGGHLLEAALLKQDEQLLLHIRGKDLVAIEVRYHKSCYYRYTKVVKRCNTYKQDTQQTVIYDKSYSSFCKKVIEERIMKNKEILRLTKLNQLFIKEVRGVEGLDASSFKTYRLKARLKSSHPALCFVRPSRKVESDIVFVENLSVEEVVEDAVGEMTSEESECNEAVSDDPSHAVPSRAYHLRDMFHAAQVVKDSIVNAPNPIEWPPTADDSTLDTVDKIVPSALFNFLAWSTGASSDPRDSGKVEVPDELHPRLLSVAQDIMFLRAKGRILLPKHSSLSMAVRHLTGSAKLIGLLNGFGHCSSNSFALEHDTALAKRQIERGIGALPAGSNITFTTLVWDNNDFGEETTSGKGTTHNTNGILIQYDPSATSEPTSEAKPVVSLLHCSKIYMHMYILMTRVCSIVTSIRQYLYDGYPSMQKQGKDMNIPISVQTQLFGTTKVTLV</sequence>
<accession>A0A7M7T198</accession>
<dbReference type="GeneID" id="762622"/>
<feature type="signal peptide" evidence="2">
    <location>
        <begin position="1"/>
        <end position="17"/>
    </location>
</feature>
<organism evidence="3 4">
    <name type="scientific">Strongylocentrotus purpuratus</name>
    <name type="common">Purple sea urchin</name>
    <dbReference type="NCBI Taxonomy" id="7668"/>
    <lineage>
        <taxon>Eukaryota</taxon>
        <taxon>Metazoa</taxon>
        <taxon>Echinodermata</taxon>
        <taxon>Eleutherozoa</taxon>
        <taxon>Echinozoa</taxon>
        <taxon>Echinoidea</taxon>
        <taxon>Euechinoidea</taxon>
        <taxon>Echinacea</taxon>
        <taxon>Camarodonta</taxon>
        <taxon>Echinidea</taxon>
        <taxon>Strongylocentrotidae</taxon>
        <taxon>Strongylocentrotus</taxon>
    </lineage>
</organism>
<evidence type="ECO:0000256" key="1">
    <source>
        <dbReference type="SAM" id="MobiDB-lite"/>
    </source>
</evidence>
<dbReference type="PANTHER" id="PTHR46704:SF9">
    <property type="entry name" value="BHLH DOMAIN-CONTAINING PROTEIN"/>
    <property type="match status" value="1"/>
</dbReference>
<protein>
    <submittedName>
        <fullName evidence="3">Uncharacterized protein</fullName>
    </submittedName>
</protein>
<dbReference type="RefSeq" id="XP_030846522.1">
    <property type="nucleotide sequence ID" value="XM_030990662.1"/>
</dbReference>
<evidence type="ECO:0000313" key="3">
    <source>
        <dbReference type="EnsemblMetazoa" id="XP_030846522"/>
    </source>
</evidence>
<keyword evidence="2" id="KW-0732">Signal</keyword>
<dbReference type="KEGG" id="spu:762622"/>
<evidence type="ECO:0000256" key="2">
    <source>
        <dbReference type="SAM" id="SignalP"/>
    </source>
</evidence>
<dbReference type="OrthoDB" id="5949994at2759"/>
<dbReference type="Proteomes" id="UP000007110">
    <property type="component" value="Unassembled WGS sequence"/>
</dbReference>
<dbReference type="EnsemblMetazoa" id="XM_030990662">
    <property type="protein sequence ID" value="XP_030846522"/>
    <property type="gene ID" value="LOC762622"/>
</dbReference>
<feature type="chain" id="PRO_5029590735" evidence="2">
    <location>
        <begin position="18"/>
        <end position="681"/>
    </location>
</feature>
<reference evidence="4" key="1">
    <citation type="submission" date="2015-02" db="EMBL/GenBank/DDBJ databases">
        <title>Genome sequencing for Strongylocentrotus purpuratus.</title>
        <authorList>
            <person name="Murali S."/>
            <person name="Liu Y."/>
            <person name="Vee V."/>
            <person name="English A."/>
            <person name="Wang M."/>
            <person name="Skinner E."/>
            <person name="Han Y."/>
            <person name="Muzny D.M."/>
            <person name="Worley K.C."/>
            <person name="Gibbs R.A."/>
        </authorList>
    </citation>
    <scope>NUCLEOTIDE SEQUENCE</scope>
</reference>
<proteinExistence type="predicted"/>
<feature type="region of interest" description="Disordered" evidence="1">
    <location>
        <begin position="154"/>
        <end position="179"/>
    </location>
</feature>
<dbReference type="AlphaFoldDB" id="A0A7M7T198"/>
<evidence type="ECO:0000313" key="4">
    <source>
        <dbReference type="Proteomes" id="UP000007110"/>
    </source>
</evidence>
<name>A0A7M7T198_STRPU</name>
<dbReference type="InParanoid" id="A0A7M7T198"/>
<keyword evidence="4" id="KW-1185">Reference proteome</keyword>
<dbReference type="PANTHER" id="PTHR46704">
    <property type="entry name" value="CXC DOMAIN-CONTAINING PROTEIN-RELATED"/>
    <property type="match status" value="1"/>
</dbReference>